<keyword evidence="2 8" id="KW-0808">Transferase</keyword>
<evidence type="ECO:0000313" key="10">
    <source>
        <dbReference type="Proteomes" id="UP001500340"/>
    </source>
</evidence>
<evidence type="ECO:0000256" key="1">
    <source>
        <dbReference type="ARBA" id="ARBA00009747"/>
    </source>
</evidence>
<dbReference type="NCBIfam" id="NF000658">
    <property type="entry name" value="PRK00029.1"/>
    <property type="match status" value="1"/>
</dbReference>
<feature type="binding site" evidence="8">
    <location>
        <position position="177"/>
    </location>
    <ligand>
        <name>ATP</name>
        <dbReference type="ChEBI" id="CHEBI:30616"/>
    </ligand>
</feature>
<feature type="binding site" evidence="8">
    <location>
        <position position="93"/>
    </location>
    <ligand>
        <name>ATP</name>
        <dbReference type="ChEBI" id="CHEBI:30616"/>
    </ligand>
</feature>
<dbReference type="PANTHER" id="PTHR32057:SF14">
    <property type="entry name" value="PROTEIN ADENYLYLTRANSFERASE SELO, MITOCHONDRIAL"/>
    <property type="match status" value="1"/>
</dbReference>
<comment type="catalytic activity">
    <reaction evidence="8">
        <text>L-tyrosyl-[protein] + UTP = O-(5'-uridylyl)-L-tyrosyl-[protein] + diphosphate</text>
        <dbReference type="Rhea" id="RHEA:83887"/>
        <dbReference type="Rhea" id="RHEA-COMP:10136"/>
        <dbReference type="Rhea" id="RHEA-COMP:20238"/>
        <dbReference type="ChEBI" id="CHEBI:33019"/>
        <dbReference type="ChEBI" id="CHEBI:46398"/>
        <dbReference type="ChEBI" id="CHEBI:46858"/>
        <dbReference type="ChEBI" id="CHEBI:90602"/>
    </reaction>
</comment>
<keyword evidence="10" id="KW-1185">Reference proteome</keyword>
<feature type="binding site" evidence="8">
    <location>
        <position position="258"/>
    </location>
    <ligand>
        <name>Mg(2+)</name>
        <dbReference type="ChEBI" id="CHEBI:18420"/>
    </ligand>
</feature>
<dbReference type="Proteomes" id="UP001500340">
    <property type="component" value="Unassembled WGS sequence"/>
</dbReference>
<comment type="function">
    <text evidence="8">Nucleotidyltransferase involved in the post-translational modification of proteins. It can catalyze the addition of adenosine monophosphate (AMP) or uridine monophosphate (UMP) to a protein, resulting in modifications known as AMPylation and UMPylation.</text>
</comment>
<protein>
    <recommendedName>
        <fullName evidence="8">Protein nucleotidyltransferase YdiU</fullName>
        <ecNumber evidence="8">2.7.7.-</ecNumber>
    </recommendedName>
    <alternativeName>
        <fullName evidence="8">Protein adenylyltransferase YdiU</fullName>
        <ecNumber evidence="8">2.7.7.108</ecNumber>
    </alternativeName>
    <alternativeName>
        <fullName evidence="8">Protein uridylyltransferase YdiU</fullName>
        <ecNumber evidence="8">2.7.7.-</ecNumber>
    </alternativeName>
</protein>
<keyword evidence="7 8" id="KW-0460">Magnesium</keyword>
<reference evidence="10" key="1">
    <citation type="journal article" date="2019" name="Int. J. Syst. Evol. Microbiol.">
        <title>The Global Catalogue of Microorganisms (GCM) 10K type strain sequencing project: providing services to taxonomists for standard genome sequencing and annotation.</title>
        <authorList>
            <consortium name="The Broad Institute Genomics Platform"/>
            <consortium name="The Broad Institute Genome Sequencing Center for Infectious Disease"/>
            <person name="Wu L."/>
            <person name="Ma J."/>
        </authorList>
    </citation>
    <scope>NUCLEOTIDE SEQUENCE [LARGE SCALE GENOMIC DNA]</scope>
    <source>
        <strain evidence="10">JCM 12774</strain>
    </source>
</reference>
<dbReference type="EC" id="2.7.7.108" evidence="8"/>
<comment type="cofactor">
    <cofactor evidence="8">
        <name>Mg(2+)</name>
        <dbReference type="ChEBI" id="CHEBI:18420"/>
    </cofactor>
    <cofactor evidence="8">
        <name>Mn(2+)</name>
        <dbReference type="ChEBI" id="CHEBI:29035"/>
    </cofactor>
</comment>
<evidence type="ECO:0000256" key="3">
    <source>
        <dbReference type="ARBA" id="ARBA00022695"/>
    </source>
</evidence>
<comment type="similarity">
    <text evidence="1 8">Belongs to the SELO family.</text>
</comment>
<feature type="active site" description="Proton acceptor" evidence="8">
    <location>
        <position position="257"/>
    </location>
</feature>
<dbReference type="RefSeq" id="WP_343863004.1">
    <property type="nucleotide sequence ID" value="NZ_BAAACX010000015.1"/>
</dbReference>
<dbReference type="HAMAP" id="MF_00692">
    <property type="entry name" value="SelO"/>
    <property type="match status" value="1"/>
</dbReference>
<feature type="binding site" evidence="8">
    <location>
        <position position="91"/>
    </location>
    <ligand>
        <name>ATP</name>
        <dbReference type="ChEBI" id="CHEBI:30616"/>
    </ligand>
</feature>
<comment type="catalytic activity">
    <reaction evidence="8">
        <text>L-seryl-[protein] + UTP = O-(5'-uridylyl)-L-seryl-[protein] + diphosphate</text>
        <dbReference type="Rhea" id="RHEA:64604"/>
        <dbReference type="Rhea" id="RHEA-COMP:9863"/>
        <dbReference type="Rhea" id="RHEA-COMP:16635"/>
        <dbReference type="ChEBI" id="CHEBI:29999"/>
        <dbReference type="ChEBI" id="CHEBI:33019"/>
        <dbReference type="ChEBI" id="CHEBI:46398"/>
        <dbReference type="ChEBI" id="CHEBI:156051"/>
    </reaction>
</comment>
<dbReference type="InterPro" id="IPR003846">
    <property type="entry name" value="SelO"/>
</dbReference>
<keyword evidence="3 8" id="KW-0548">Nucleotidyltransferase</keyword>
<feature type="binding site" evidence="8">
    <location>
        <position position="184"/>
    </location>
    <ligand>
        <name>ATP</name>
        <dbReference type="ChEBI" id="CHEBI:30616"/>
    </ligand>
</feature>
<accession>A0ABP3IHE8</accession>
<keyword evidence="5 8" id="KW-0547">Nucleotide-binding</keyword>
<proteinExistence type="inferred from homology"/>
<dbReference type="Pfam" id="PF02696">
    <property type="entry name" value="SelO"/>
    <property type="match status" value="1"/>
</dbReference>
<keyword evidence="4 8" id="KW-0479">Metal-binding</keyword>
<feature type="binding site" evidence="8">
    <location>
        <position position="94"/>
    </location>
    <ligand>
        <name>ATP</name>
        <dbReference type="ChEBI" id="CHEBI:30616"/>
    </ligand>
</feature>
<evidence type="ECO:0000313" key="9">
    <source>
        <dbReference type="EMBL" id="GAA0400027.1"/>
    </source>
</evidence>
<dbReference type="EC" id="2.7.7.-" evidence="8"/>
<name>A0ABP3IHE8_9BACL</name>
<keyword evidence="6 8" id="KW-0067">ATP-binding</keyword>
<organism evidence="9 10">
    <name type="scientific">Paenibacillus motobuensis</name>
    <dbReference type="NCBI Taxonomy" id="295324"/>
    <lineage>
        <taxon>Bacteria</taxon>
        <taxon>Bacillati</taxon>
        <taxon>Bacillota</taxon>
        <taxon>Bacilli</taxon>
        <taxon>Bacillales</taxon>
        <taxon>Paenibacillaceae</taxon>
        <taxon>Paenibacillus</taxon>
    </lineage>
</organism>
<comment type="caution">
    <text evidence="9">The sequence shown here is derived from an EMBL/GenBank/DDBJ whole genome shotgun (WGS) entry which is preliminary data.</text>
</comment>
<feature type="binding site" evidence="8">
    <location>
        <position position="267"/>
    </location>
    <ligand>
        <name>ATP</name>
        <dbReference type="ChEBI" id="CHEBI:30616"/>
    </ligand>
</feature>
<sequence length="490" mass="54926">MTKNKQTGWNFDNSYVGLPASFYTRIDPTPVRSPKLIVLNHPLASSLGLDATAMESDEGIAVLAGNRVPEGALPIAQAYAGHQFGYFTMLGDGRAILLGEQISPQGERLDIQLKGPGRTPYSRGGDGRAALGPMLREYIISEAMHALGIPTTRSLAVVTTGQPVTREKEFPGAILTRIAASHIRVGTFQYAANYGTVQDLRELADYTIERHYPYITANAPDDKERYLMLLEEVIKRQAALIAKWQLVGFIHGVMNTDNMTISGETIDYGPCAFMDTYDPETVFSSIDSQGRYAYGNQPYIGGWNLARFAETLLPLLHDDQKLAIELAQDRMSLYMDLYHADWLQGMRSKLGLADEEEDDELLVNRLLELMKEYGEDYTNTFRALTLNELECAEMFRSPEFTEWHRLWKERLGRQQDSGDSSNQLMKSSNPAIIPRNHRVEAALEAAEQGDLSVMERLLAVLSNPYAYSDEQVEYSTLPETTKPYRTYCGT</sequence>
<keyword evidence="8" id="KW-0464">Manganese</keyword>
<dbReference type="PANTHER" id="PTHR32057">
    <property type="entry name" value="PROTEIN ADENYLYLTRANSFERASE SELO, MITOCHONDRIAL"/>
    <property type="match status" value="1"/>
</dbReference>
<gene>
    <name evidence="8" type="primary">ydiU</name>
    <name evidence="8" type="synonym">selO</name>
    <name evidence="9" type="ORF">GCM10008933_33250</name>
</gene>
<evidence type="ECO:0000256" key="4">
    <source>
        <dbReference type="ARBA" id="ARBA00022723"/>
    </source>
</evidence>
<feature type="binding site" evidence="8">
    <location>
        <position position="126"/>
    </location>
    <ligand>
        <name>ATP</name>
        <dbReference type="ChEBI" id="CHEBI:30616"/>
    </ligand>
</feature>
<dbReference type="EMBL" id="BAAACX010000015">
    <property type="protein sequence ID" value="GAA0400027.1"/>
    <property type="molecule type" value="Genomic_DNA"/>
</dbReference>
<feature type="binding site" evidence="8">
    <location>
        <position position="267"/>
    </location>
    <ligand>
        <name>Mg(2+)</name>
        <dbReference type="ChEBI" id="CHEBI:18420"/>
    </ligand>
</feature>
<evidence type="ECO:0000256" key="2">
    <source>
        <dbReference type="ARBA" id="ARBA00022679"/>
    </source>
</evidence>
<feature type="binding site" evidence="8">
    <location>
        <position position="127"/>
    </location>
    <ligand>
        <name>ATP</name>
        <dbReference type="ChEBI" id="CHEBI:30616"/>
    </ligand>
</feature>
<comment type="catalytic activity">
    <reaction evidence="8">
        <text>L-threonyl-[protein] + ATP = 3-O-(5'-adenylyl)-L-threonyl-[protein] + diphosphate</text>
        <dbReference type="Rhea" id="RHEA:54292"/>
        <dbReference type="Rhea" id="RHEA-COMP:11060"/>
        <dbReference type="Rhea" id="RHEA-COMP:13847"/>
        <dbReference type="ChEBI" id="CHEBI:30013"/>
        <dbReference type="ChEBI" id="CHEBI:30616"/>
        <dbReference type="ChEBI" id="CHEBI:33019"/>
        <dbReference type="ChEBI" id="CHEBI:138113"/>
        <dbReference type="EC" id="2.7.7.108"/>
    </reaction>
</comment>
<evidence type="ECO:0000256" key="7">
    <source>
        <dbReference type="ARBA" id="ARBA00022842"/>
    </source>
</evidence>
<comment type="catalytic activity">
    <reaction evidence="8">
        <text>L-histidyl-[protein] + UTP = N(tele)-(5'-uridylyl)-L-histidyl-[protein] + diphosphate</text>
        <dbReference type="Rhea" id="RHEA:83891"/>
        <dbReference type="Rhea" id="RHEA-COMP:9745"/>
        <dbReference type="Rhea" id="RHEA-COMP:20239"/>
        <dbReference type="ChEBI" id="CHEBI:29979"/>
        <dbReference type="ChEBI" id="CHEBI:33019"/>
        <dbReference type="ChEBI" id="CHEBI:46398"/>
        <dbReference type="ChEBI" id="CHEBI:233474"/>
    </reaction>
</comment>
<feature type="binding site" evidence="8">
    <location>
        <position position="114"/>
    </location>
    <ligand>
        <name>ATP</name>
        <dbReference type="ChEBI" id="CHEBI:30616"/>
    </ligand>
</feature>
<evidence type="ECO:0000256" key="6">
    <source>
        <dbReference type="ARBA" id="ARBA00022840"/>
    </source>
</evidence>
<evidence type="ECO:0000256" key="8">
    <source>
        <dbReference type="HAMAP-Rule" id="MF_00692"/>
    </source>
</evidence>
<comment type="catalytic activity">
    <reaction evidence="8">
        <text>L-tyrosyl-[protein] + ATP = O-(5'-adenylyl)-L-tyrosyl-[protein] + diphosphate</text>
        <dbReference type="Rhea" id="RHEA:54288"/>
        <dbReference type="Rhea" id="RHEA-COMP:10136"/>
        <dbReference type="Rhea" id="RHEA-COMP:13846"/>
        <dbReference type="ChEBI" id="CHEBI:30616"/>
        <dbReference type="ChEBI" id="CHEBI:33019"/>
        <dbReference type="ChEBI" id="CHEBI:46858"/>
        <dbReference type="ChEBI" id="CHEBI:83624"/>
        <dbReference type="EC" id="2.7.7.108"/>
    </reaction>
</comment>
<evidence type="ECO:0000256" key="5">
    <source>
        <dbReference type="ARBA" id="ARBA00022741"/>
    </source>
</evidence>
<comment type="catalytic activity">
    <reaction evidence="8">
        <text>L-seryl-[protein] + ATP = 3-O-(5'-adenylyl)-L-seryl-[protein] + diphosphate</text>
        <dbReference type="Rhea" id="RHEA:58120"/>
        <dbReference type="Rhea" id="RHEA-COMP:9863"/>
        <dbReference type="Rhea" id="RHEA-COMP:15073"/>
        <dbReference type="ChEBI" id="CHEBI:29999"/>
        <dbReference type="ChEBI" id="CHEBI:30616"/>
        <dbReference type="ChEBI" id="CHEBI:33019"/>
        <dbReference type="ChEBI" id="CHEBI:142516"/>
        <dbReference type="EC" id="2.7.7.108"/>
    </reaction>
</comment>